<keyword evidence="1" id="KW-0812">Transmembrane</keyword>
<evidence type="ECO:0000313" key="2">
    <source>
        <dbReference type="EMBL" id="TGO33185.1"/>
    </source>
</evidence>
<keyword evidence="3" id="KW-1185">Reference proteome</keyword>
<reference evidence="2 3" key="1">
    <citation type="submission" date="2017-12" db="EMBL/GenBank/DDBJ databases">
        <title>Comparative genomics of Botrytis spp.</title>
        <authorList>
            <person name="Valero-Jimenez C.A."/>
            <person name="Tapia P."/>
            <person name="Veloso J."/>
            <person name="Silva-Moreno E."/>
            <person name="Staats M."/>
            <person name="Valdes J.H."/>
            <person name="Van Kan J.A.L."/>
        </authorList>
    </citation>
    <scope>NUCLEOTIDE SEQUENCE [LARGE SCALE GENOMIC DNA]</scope>
    <source>
        <strain evidence="2 3">Bh0001</strain>
    </source>
</reference>
<accession>A0A4Z1G8J6</accession>
<keyword evidence="1" id="KW-1133">Transmembrane helix</keyword>
<organism evidence="2 3">
    <name type="scientific">Botrytis hyacinthi</name>
    <dbReference type="NCBI Taxonomy" id="278943"/>
    <lineage>
        <taxon>Eukaryota</taxon>
        <taxon>Fungi</taxon>
        <taxon>Dikarya</taxon>
        <taxon>Ascomycota</taxon>
        <taxon>Pezizomycotina</taxon>
        <taxon>Leotiomycetes</taxon>
        <taxon>Helotiales</taxon>
        <taxon>Sclerotiniaceae</taxon>
        <taxon>Botrytis</taxon>
    </lineage>
</organism>
<evidence type="ECO:0000313" key="3">
    <source>
        <dbReference type="Proteomes" id="UP000297814"/>
    </source>
</evidence>
<evidence type="ECO:0000256" key="1">
    <source>
        <dbReference type="SAM" id="Phobius"/>
    </source>
</evidence>
<proteinExistence type="predicted"/>
<keyword evidence="1" id="KW-0472">Membrane</keyword>
<dbReference type="AlphaFoldDB" id="A0A4Z1G8J6"/>
<gene>
    <name evidence="2" type="ORF">BHYA_0261g00020</name>
</gene>
<protein>
    <submittedName>
        <fullName evidence="2">Uncharacterized protein</fullName>
    </submittedName>
</protein>
<feature type="transmembrane region" description="Helical" evidence="1">
    <location>
        <begin position="62"/>
        <end position="81"/>
    </location>
</feature>
<name>A0A4Z1G8J6_9HELO</name>
<dbReference type="EMBL" id="PQXK01000261">
    <property type="protein sequence ID" value="TGO33185.1"/>
    <property type="molecule type" value="Genomic_DNA"/>
</dbReference>
<sequence length="137" mass="15915">MCCCFGSRGEHVEPVKKIPQHEFDEKKRLYESSSHRSFLPRRVRETAAILGETDIKDRRMDIVVVVAIVVVVVIVGTREVIKVMWILTGIVMADMVRKDIVREGARNYHWGLERWGVDWDLHRGINVNTGDEHNMFE</sequence>
<comment type="caution">
    <text evidence="2">The sequence shown here is derived from an EMBL/GenBank/DDBJ whole genome shotgun (WGS) entry which is preliminary data.</text>
</comment>
<dbReference type="Proteomes" id="UP000297814">
    <property type="component" value="Unassembled WGS sequence"/>
</dbReference>